<organism evidence="1 2">
    <name type="scientific">Spiromyces aspiralis</name>
    <dbReference type="NCBI Taxonomy" id="68401"/>
    <lineage>
        <taxon>Eukaryota</taxon>
        <taxon>Fungi</taxon>
        <taxon>Fungi incertae sedis</taxon>
        <taxon>Zoopagomycota</taxon>
        <taxon>Kickxellomycotina</taxon>
        <taxon>Kickxellomycetes</taxon>
        <taxon>Kickxellales</taxon>
        <taxon>Kickxellaceae</taxon>
        <taxon>Spiromyces</taxon>
    </lineage>
</organism>
<gene>
    <name evidence="1" type="primary">HTATIP2</name>
    <name evidence="1" type="ORF">EV182_005193</name>
</gene>
<accession>A0ACC1HBD5</accession>
<feature type="non-terminal residue" evidence="1">
    <location>
        <position position="1"/>
    </location>
</feature>
<proteinExistence type="predicted"/>
<evidence type="ECO:0000313" key="1">
    <source>
        <dbReference type="EMBL" id="KAJ1673457.1"/>
    </source>
</evidence>
<protein>
    <submittedName>
        <fullName evidence="1">Oxidoreductase htatip2</fullName>
    </submittedName>
</protein>
<dbReference type="EMBL" id="JAMZIH010006925">
    <property type="protein sequence ID" value="KAJ1673457.1"/>
    <property type="molecule type" value="Genomic_DNA"/>
</dbReference>
<comment type="caution">
    <text evidence="1">The sequence shown here is derived from an EMBL/GenBank/DDBJ whole genome shotgun (WGS) entry which is preliminary data.</text>
</comment>
<reference evidence="1" key="1">
    <citation type="submission" date="2022-06" db="EMBL/GenBank/DDBJ databases">
        <title>Phylogenomic reconstructions and comparative analyses of Kickxellomycotina fungi.</title>
        <authorList>
            <person name="Reynolds N.K."/>
            <person name="Stajich J.E."/>
            <person name="Barry K."/>
            <person name="Grigoriev I.V."/>
            <person name="Crous P."/>
            <person name="Smith M.E."/>
        </authorList>
    </citation>
    <scope>NUCLEOTIDE SEQUENCE</scope>
    <source>
        <strain evidence="1">RSA 2271</strain>
    </source>
</reference>
<name>A0ACC1HBD5_9FUNG</name>
<dbReference type="Proteomes" id="UP001145114">
    <property type="component" value="Unassembled WGS sequence"/>
</dbReference>
<evidence type="ECO:0000313" key="2">
    <source>
        <dbReference type="Proteomes" id="UP001145114"/>
    </source>
</evidence>
<sequence>DEFTKVDHDYTVKLAKICREQGVEHFTLCSSSMANENSRIFYLKIKGKVENEIKSMQFPRYSIFRPGMLTCKRQESRPLESIANSMLKIISPVLPWSLSVPTKSVAKAMVINACRKPSEVPIVEHISHKLIINLAKEY</sequence>
<keyword evidence="2" id="KW-1185">Reference proteome</keyword>